<dbReference type="PROSITE" id="PS50222">
    <property type="entry name" value="EF_HAND_2"/>
    <property type="match status" value="2"/>
</dbReference>
<feature type="domain" description="EF-hand" evidence="3">
    <location>
        <begin position="742"/>
        <end position="777"/>
    </location>
</feature>
<evidence type="ECO:0000256" key="1">
    <source>
        <dbReference type="ARBA" id="ARBA00022837"/>
    </source>
</evidence>
<dbReference type="EMBL" id="JAODUP010000111">
    <property type="protein sequence ID" value="KAK2161696.1"/>
    <property type="molecule type" value="Genomic_DNA"/>
</dbReference>
<evidence type="ECO:0000313" key="4">
    <source>
        <dbReference type="EMBL" id="KAK2161696.1"/>
    </source>
</evidence>
<accession>A0AAD9NB47</accession>
<protein>
    <recommendedName>
        <fullName evidence="3">EF-hand domain-containing protein</fullName>
    </recommendedName>
</protein>
<dbReference type="PANTHER" id="PTHR24114">
    <property type="entry name" value="LEUCINE RICH REPEAT FAMILY PROTEIN"/>
    <property type="match status" value="1"/>
</dbReference>
<evidence type="ECO:0000313" key="5">
    <source>
        <dbReference type="Proteomes" id="UP001208570"/>
    </source>
</evidence>
<organism evidence="4 5">
    <name type="scientific">Paralvinella palmiformis</name>
    <dbReference type="NCBI Taxonomy" id="53620"/>
    <lineage>
        <taxon>Eukaryota</taxon>
        <taxon>Metazoa</taxon>
        <taxon>Spiralia</taxon>
        <taxon>Lophotrochozoa</taxon>
        <taxon>Annelida</taxon>
        <taxon>Polychaeta</taxon>
        <taxon>Sedentaria</taxon>
        <taxon>Canalipalpata</taxon>
        <taxon>Terebellida</taxon>
        <taxon>Terebelliformia</taxon>
        <taxon>Alvinellidae</taxon>
        <taxon>Paralvinella</taxon>
    </lineage>
</organism>
<evidence type="ECO:0000259" key="3">
    <source>
        <dbReference type="PROSITE" id="PS50222"/>
    </source>
</evidence>
<dbReference type="AlphaFoldDB" id="A0AAD9NB47"/>
<dbReference type="SMART" id="SM00054">
    <property type="entry name" value="EFh"/>
    <property type="match status" value="2"/>
</dbReference>
<gene>
    <name evidence="4" type="ORF">LSH36_111g02014</name>
</gene>
<dbReference type="InterPro" id="IPR052394">
    <property type="entry name" value="LRR-containing"/>
</dbReference>
<dbReference type="Pfam" id="PF13499">
    <property type="entry name" value="EF-hand_7"/>
    <property type="match status" value="1"/>
</dbReference>
<proteinExistence type="predicted"/>
<dbReference type="CDD" id="cd00051">
    <property type="entry name" value="EFh"/>
    <property type="match status" value="1"/>
</dbReference>
<feature type="compositionally biased region" description="Polar residues" evidence="2">
    <location>
        <begin position="217"/>
        <end position="230"/>
    </location>
</feature>
<dbReference type="InterPro" id="IPR011992">
    <property type="entry name" value="EF-hand-dom_pair"/>
</dbReference>
<comment type="caution">
    <text evidence="4">The sequence shown here is derived from an EMBL/GenBank/DDBJ whole genome shotgun (WGS) entry which is preliminary data.</text>
</comment>
<dbReference type="SUPFAM" id="SSF47473">
    <property type="entry name" value="EF-hand"/>
    <property type="match status" value="1"/>
</dbReference>
<dbReference type="SMART" id="SM00368">
    <property type="entry name" value="LRR_RI"/>
    <property type="match status" value="7"/>
</dbReference>
<sequence length="837" mass="93175">MREHRISSSHKLVCIFKPPPISAATPEPATAYRKRALRDELGSSGHSHCGPEEKNRARFCQSIEVQAEGGLPLRPHKDNQQYSALMFLSGYCLLSDATVLGGTGSFVVLLTTGGTSAQKLAEKDGSNVNVKIHLYLAPLGVIRDKTNRSWAICLRRRPPALKAHHSGAGGRGGARLIALVNTEFGMLDSAETSKSGGSSPGLNPAELMTLIQKEKQTAMSQNVRPGTSTIRGFVVSSGKNEFSPEGNRDTPKSAMDSDLSNSSRNEGYPEADWSRIRKTPAPSQDSSPRYKRTRSKRSRSNPSALAGARQGTPRAYITEFSDDDSDSFLDGSINVLDDDGGESFDSDAFPLPDNAVDIYNGEGYDTDLEIDREEFLNGGKNFYDPTGIKDYIRECNRLGVLPVTFFQRHVMDREFVMRNHGLGPLGAKAISKPLELAWLQFQGNTVIERLDLEGNDIEGEGCFYLCKVLRDNCYITKLVLSENGLRSSGCKAVCDMIVENSTLQDVDLSGNGFKDCDGEHIYRLLQGNKSVHTLNLRYNKFEIEGARWFRDAMITNVSLHSLDLSWNHFRLKGAVFLAEMIQENYGLKYLNLAMNGLGNEGATAIGRALAHNQCLEEINLSNNRISDSGCSDLAKGLQANEILTTFRMGLNPLSPEGTMPLVTSLYKNDSSSIHLLDITNIVVTEQFETLLNEKIRNEKSRELQVVHGGVLFKKKQLFTIDTDLDMSFESDPMTKLKRFAHRNKLRLVDVFRQLDKDQSNTLSEAEFLRCIESLKEYGFDMTPKDIASLIQRLDRNGDGELDFGELLEGDQENRIAKRRFNEWKEQSVQVNQFELDV</sequence>
<dbReference type="PROSITE" id="PS00018">
    <property type="entry name" value="EF_HAND_1"/>
    <property type="match status" value="2"/>
</dbReference>
<name>A0AAD9NB47_9ANNE</name>
<dbReference type="GO" id="GO:0005509">
    <property type="term" value="F:calcium ion binding"/>
    <property type="evidence" value="ECO:0007669"/>
    <property type="project" value="InterPro"/>
</dbReference>
<dbReference type="Proteomes" id="UP001208570">
    <property type="component" value="Unassembled WGS sequence"/>
</dbReference>
<dbReference type="Gene3D" id="3.80.10.10">
    <property type="entry name" value="Ribonuclease Inhibitor"/>
    <property type="match status" value="1"/>
</dbReference>
<dbReference type="SUPFAM" id="SSF52047">
    <property type="entry name" value="RNI-like"/>
    <property type="match status" value="1"/>
</dbReference>
<dbReference type="InterPro" id="IPR032675">
    <property type="entry name" value="LRR_dom_sf"/>
</dbReference>
<evidence type="ECO:0000256" key="2">
    <source>
        <dbReference type="SAM" id="MobiDB-lite"/>
    </source>
</evidence>
<feature type="compositionally biased region" description="Basic residues" evidence="2">
    <location>
        <begin position="289"/>
        <end position="299"/>
    </location>
</feature>
<dbReference type="InterPro" id="IPR018247">
    <property type="entry name" value="EF_Hand_1_Ca_BS"/>
</dbReference>
<feature type="domain" description="EF-hand" evidence="3">
    <location>
        <begin position="781"/>
        <end position="816"/>
    </location>
</feature>
<dbReference type="PANTHER" id="PTHR24114:SF50">
    <property type="entry name" value="RNI-LIKE PROTEIN"/>
    <property type="match status" value="1"/>
</dbReference>
<dbReference type="Pfam" id="PF13516">
    <property type="entry name" value="LRR_6"/>
    <property type="match status" value="5"/>
</dbReference>
<dbReference type="InterPro" id="IPR001611">
    <property type="entry name" value="Leu-rich_rpt"/>
</dbReference>
<dbReference type="InterPro" id="IPR002048">
    <property type="entry name" value="EF_hand_dom"/>
</dbReference>
<dbReference type="Gene3D" id="1.10.238.10">
    <property type="entry name" value="EF-hand"/>
    <property type="match status" value="1"/>
</dbReference>
<keyword evidence="1" id="KW-0106">Calcium</keyword>
<feature type="region of interest" description="Disordered" evidence="2">
    <location>
        <begin position="216"/>
        <end position="313"/>
    </location>
</feature>
<reference evidence="4" key="1">
    <citation type="journal article" date="2023" name="Mol. Biol. Evol.">
        <title>Third-Generation Sequencing Reveals the Adaptive Role of the Epigenome in Three Deep-Sea Polychaetes.</title>
        <authorList>
            <person name="Perez M."/>
            <person name="Aroh O."/>
            <person name="Sun Y."/>
            <person name="Lan Y."/>
            <person name="Juniper S.K."/>
            <person name="Young C.R."/>
            <person name="Angers B."/>
            <person name="Qian P.Y."/>
        </authorList>
    </citation>
    <scope>NUCLEOTIDE SEQUENCE</scope>
    <source>
        <strain evidence="4">P08H-3</strain>
    </source>
</reference>
<keyword evidence="5" id="KW-1185">Reference proteome</keyword>